<keyword evidence="2" id="KW-0472">Membrane</keyword>
<dbReference type="AlphaFoldDB" id="A0AAV6R9W2"/>
<feature type="region of interest" description="Disordered" evidence="1">
    <location>
        <begin position="45"/>
        <end position="89"/>
    </location>
</feature>
<keyword evidence="2" id="KW-1133">Transmembrane helix</keyword>
<dbReference type="Proteomes" id="UP000693946">
    <property type="component" value="Linkage Group LG20"/>
</dbReference>
<evidence type="ECO:0000313" key="4">
    <source>
        <dbReference type="Proteomes" id="UP000693946"/>
    </source>
</evidence>
<feature type="transmembrane region" description="Helical" evidence="2">
    <location>
        <begin position="116"/>
        <end position="139"/>
    </location>
</feature>
<proteinExistence type="predicted"/>
<sequence length="145" mass="16450">MRMRHHAVIAARWQCMHKSLSSWSPRPTSGPVVFPLHTCSFLEKKGSERVNEQDKDGLGEKRRTQRRDEAGGENEVHQLSTTCYPSPGRRFSSPHTYLSMFRQKQKVPSSNQPTTALLPASLALPLYAVAYIKAAWFLISVRQRG</sequence>
<gene>
    <name evidence="3" type="ORF">JOB18_045239</name>
</gene>
<dbReference type="EMBL" id="JAGKHQ010000013">
    <property type="protein sequence ID" value="KAG7501285.1"/>
    <property type="molecule type" value="Genomic_DNA"/>
</dbReference>
<evidence type="ECO:0000313" key="3">
    <source>
        <dbReference type="EMBL" id="KAG7501285.1"/>
    </source>
</evidence>
<protein>
    <submittedName>
        <fullName evidence="3">Uncharacterized protein</fullName>
    </submittedName>
</protein>
<organism evidence="3 4">
    <name type="scientific">Solea senegalensis</name>
    <name type="common">Senegalese sole</name>
    <dbReference type="NCBI Taxonomy" id="28829"/>
    <lineage>
        <taxon>Eukaryota</taxon>
        <taxon>Metazoa</taxon>
        <taxon>Chordata</taxon>
        <taxon>Craniata</taxon>
        <taxon>Vertebrata</taxon>
        <taxon>Euteleostomi</taxon>
        <taxon>Actinopterygii</taxon>
        <taxon>Neopterygii</taxon>
        <taxon>Teleostei</taxon>
        <taxon>Neoteleostei</taxon>
        <taxon>Acanthomorphata</taxon>
        <taxon>Carangaria</taxon>
        <taxon>Pleuronectiformes</taxon>
        <taxon>Pleuronectoidei</taxon>
        <taxon>Soleidae</taxon>
        <taxon>Solea</taxon>
    </lineage>
</organism>
<feature type="compositionally biased region" description="Basic and acidic residues" evidence="1">
    <location>
        <begin position="45"/>
        <end position="76"/>
    </location>
</feature>
<reference evidence="3 4" key="1">
    <citation type="journal article" date="2021" name="Sci. Rep.">
        <title>Chromosome anchoring in Senegalese sole (Solea senegalensis) reveals sex-associated markers and genome rearrangements in flatfish.</title>
        <authorList>
            <person name="Guerrero-Cozar I."/>
            <person name="Gomez-Garrido J."/>
            <person name="Berbel C."/>
            <person name="Martinez-Blanch J.F."/>
            <person name="Alioto T."/>
            <person name="Claros M.G."/>
            <person name="Gagnaire P.A."/>
            <person name="Manchado M."/>
        </authorList>
    </citation>
    <scope>NUCLEOTIDE SEQUENCE [LARGE SCALE GENOMIC DNA]</scope>
    <source>
        <strain evidence="3">Sse05_10M</strain>
    </source>
</reference>
<evidence type="ECO:0000256" key="2">
    <source>
        <dbReference type="SAM" id="Phobius"/>
    </source>
</evidence>
<name>A0AAV6R9W2_SOLSE</name>
<evidence type="ECO:0000256" key="1">
    <source>
        <dbReference type="SAM" id="MobiDB-lite"/>
    </source>
</evidence>
<keyword evidence="4" id="KW-1185">Reference proteome</keyword>
<comment type="caution">
    <text evidence="3">The sequence shown here is derived from an EMBL/GenBank/DDBJ whole genome shotgun (WGS) entry which is preliminary data.</text>
</comment>
<accession>A0AAV6R9W2</accession>
<keyword evidence="2" id="KW-0812">Transmembrane</keyword>